<keyword evidence="3" id="KW-1185">Reference proteome</keyword>
<organism evidence="2 3">
    <name type="scientific">Phyllosticta citriasiana</name>
    <dbReference type="NCBI Taxonomy" id="595635"/>
    <lineage>
        <taxon>Eukaryota</taxon>
        <taxon>Fungi</taxon>
        <taxon>Dikarya</taxon>
        <taxon>Ascomycota</taxon>
        <taxon>Pezizomycotina</taxon>
        <taxon>Dothideomycetes</taxon>
        <taxon>Dothideomycetes incertae sedis</taxon>
        <taxon>Botryosphaeriales</taxon>
        <taxon>Phyllostictaceae</taxon>
        <taxon>Phyllosticta</taxon>
    </lineage>
</organism>
<keyword evidence="1" id="KW-0472">Membrane</keyword>
<accession>A0ABR1KS38</accession>
<evidence type="ECO:0000313" key="3">
    <source>
        <dbReference type="Proteomes" id="UP001363622"/>
    </source>
</evidence>
<sequence length="179" mass="20122">MSALFFFFFPFFFFSFSLVADFVLLLLCLFSYFYSILSLSIVAWIFCPVLCACFIWSSSTRMAISDRGYVGRKEGGAWLQPRVSSPVSSCLCRTSTSRLVACSKKYFSQAGEGGVQAQIGGPSNHATVFEVFCLGCIFHDTSMLPWCWRRRRRQPTGNRPPVLRPQILGAGSPFWLSRG</sequence>
<name>A0ABR1KS38_9PEZI</name>
<proteinExistence type="predicted"/>
<dbReference type="Proteomes" id="UP001363622">
    <property type="component" value="Unassembled WGS sequence"/>
</dbReference>
<evidence type="ECO:0000256" key="1">
    <source>
        <dbReference type="SAM" id="Phobius"/>
    </source>
</evidence>
<keyword evidence="1" id="KW-1133">Transmembrane helix</keyword>
<comment type="caution">
    <text evidence="2">The sequence shown here is derived from an EMBL/GenBank/DDBJ whole genome shotgun (WGS) entry which is preliminary data.</text>
</comment>
<dbReference type="EMBL" id="JBBPHU010000003">
    <property type="protein sequence ID" value="KAK7520350.1"/>
    <property type="molecule type" value="Genomic_DNA"/>
</dbReference>
<gene>
    <name evidence="2" type="ORF">IWZ03DRAFT_135267</name>
</gene>
<feature type="transmembrane region" description="Helical" evidence="1">
    <location>
        <begin position="29"/>
        <end position="57"/>
    </location>
</feature>
<keyword evidence="1" id="KW-0812">Transmembrane</keyword>
<evidence type="ECO:0000313" key="2">
    <source>
        <dbReference type="EMBL" id="KAK7520350.1"/>
    </source>
</evidence>
<reference evidence="2 3" key="1">
    <citation type="submission" date="2024-04" db="EMBL/GenBank/DDBJ databases">
        <title>Phyllosticta paracitricarpa is synonymous to the EU quarantine fungus P. citricarpa based on phylogenomic analyses.</title>
        <authorList>
            <consortium name="Lawrence Berkeley National Laboratory"/>
            <person name="Van Ingen-Buijs V.A."/>
            <person name="Van Westerhoven A.C."/>
            <person name="Haridas S."/>
            <person name="Skiadas P."/>
            <person name="Martin F."/>
            <person name="Groenewald J.Z."/>
            <person name="Crous P.W."/>
            <person name="Seidl M.F."/>
        </authorList>
    </citation>
    <scope>NUCLEOTIDE SEQUENCE [LARGE SCALE GENOMIC DNA]</scope>
    <source>
        <strain evidence="2 3">CBS 123371</strain>
    </source>
</reference>
<protein>
    <submittedName>
        <fullName evidence="2">Uncharacterized protein</fullName>
    </submittedName>
</protein>